<evidence type="ECO:0000313" key="5">
    <source>
        <dbReference type="Proteomes" id="UP000606499"/>
    </source>
</evidence>
<feature type="domain" description="HTH cro/C1-type" evidence="3">
    <location>
        <begin position="7"/>
        <end position="61"/>
    </location>
</feature>
<feature type="transmembrane region" description="Helical" evidence="2">
    <location>
        <begin position="87"/>
        <end position="107"/>
    </location>
</feature>
<dbReference type="Pfam" id="PF01381">
    <property type="entry name" value="HTH_3"/>
    <property type="match status" value="1"/>
</dbReference>
<name>A0A923LU54_9FIRM</name>
<keyword evidence="1" id="KW-0238">DNA-binding</keyword>
<comment type="caution">
    <text evidence="4">The sequence shown here is derived from an EMBL/GenBank/DDBJ whole genome shotgun (WGS) entry which is preliminary data.</text>
</comment>
<dbReference type="PANTHER" id="PTHR46558">
    <property type="entry name" value="TRACRIPTIONAL REGULATORY PROTEIN-RELATED-RELATED"/>
    <property type="match status" value="1"/>
</dbReference>
<dbReference type="GO" id="GO:0003677">
    <property type="term" value="F:DNA binding"/>
    <property type="evidence" value="ECO:0007669"/>
    <property type="project" value="UniProtKB-KW"/>
</dbReference>
<feature type="transmembrane region" description="Helical" evidence="2">
    <location>
        <begin position="202"/>
        <end position="227"/>
    </location>
</feature>
<dbReference type="SMART" id="SM00530">
    <property type="entry name" value="HTH_XRE"/>
    <property type="match status" value="1"/>
</dbReference>
<evidence type="ECO:0000259" key="3">
    <source>
        <dbReference type="PROSITE" id="PS50943"/>
    </source>
</evidence>
<dbReference type="Proteomes" id="UP000606499">
    <property type="component" value="Unassembled WGS sequence"/>
</dbReference>
<proteinExistence type="predicted"/>
<keyword evidence="2" id="KW-1133">Transmembrane helix</keyword>
<accession>A0A923LU54</accession>
<reference evidence="4" key="1">
    <citation type="submission" date="2020-08" db="EMBL/GenBank/DDBJ databases">
        <title>Genome public.</title>
        <authorList>
            <person name="Liu C."/>
            <person name="Sun Q."/>
        </authorList>
    </citation>
    <scope>NUCLEOTIDE SEQUENCE</scope>
    <source>
        <strain evidence="4">NSJ-28</strain>
    </source>
</reference>
<dbReference type="AlphaFoldDB" id="A0A923LU54"/>
<dbReference type="EMBL" id="JACOPL010000005">
    <property type="protein sequence ID" value="MBC5725184.1"/>
    <property type="molecule type" value="Genomic_DNA"/>
</dbReference>
<dbReference type="PANTHER" id="PTHR46558:SF13">
    <property type="entry name" value="HTH-TYPE TRANSCRIPTIONAL REGULATOR IMMR"/>
    <property type="match status" value="1"/>
</dbReference>
<feature type="transmembrane region" description="Helical" evidence="2">
    <location>
        <begin position="160"/>
        <end position="182"/>
    </location>
</feature>
<dbReference type="InterPro" id="IPR010982">
    <property type="entry name" value="Lambda_DNA-bd_dom_sf"/>
</dbReference>
<keyword evidence="5" id="KW-1185">Reference proteome</keyword>
<sequence>MTLGEKIISLRKQRGLSQEELAITLGISRQAVSKWETEDATPDTDKVIALADYFNVTTDWLLRDVEPPETHAVTDAHMSPVQARAGAPLLLCLTLGASACGVLLLFYGRFASASSIPSVIGMILQICAITIATGFGLYLKNSADTIQGAGFIRSFWRVNIWMVALLPVRMACSAFMQLLRLIPEETLSRLWTGLPQPLWQLGRVLLFAGVPIALYVAVCLCVTLVLCRPRKTG</sequence>
<evidence type="ECO:0000256" key="1">
    <source>
        <dbReference type="ARBA" id="ARBA00023125"/>
    </source>
</evidence>
<dbReference type="CDD" id="cd00093">
    <property type="entry name" value="HTH_XRE"/>
    <property type="match status" value="1"/>
</dbReference>
<dbReference type="SUPFAM" id="SSF47413">
    <property type="entry name" value="lambda repressor-like DNA-binding domains"/>
    <property type="match status" value="1"/>
</dbReference>
<dbReference type="RefSeq" id="WP_054327625.1">
    <property type="nucleotide sequence ID" value="NZ_JACOPL010000005.1"/>
</dbReference>
<dbReference type="Gene3D" id="1.10.260.40">
    <property type="entry name" value="lambda repressor-like DNA-binding domains"/>
    <property type="match status" value="1"/>
</dbReference>
<evidence type="ECO:0000256" key="2">
    <source>
        <dbReference type="SAM" id="Phobius"/>
    </source>
</evidence>
<evidence type="ECO:0000313" key="4">
    <source>
        <dbReference type="EMBL" id="MBC5725184.1"/>
    </source>
</evidence>
<dbReference type="InterPro" id="IPR001387">
    <property type="entry name" value="Cro/C1-type_HTH"/>
</dbReference>
<keyword evidence="2" id="KW-0812">Transmembrane</keyword>
<protein>
    <submittedName>
        <fullName evidence="4">Helix-turn-helix transcriptional regulator</fullName>
    </submittedName>
</protein>
<dbReference type="PROSITE" id="PS50943">
    <property type="entry name" value="HTH_CROC1"/>
    <property type="match status" value="1"/>
</dbReference>
<gene>
    <name evidence="4" type="ORF">H8S45_06895</name>
</gene>
<organism evidence="4 5">
    <name type="scientific">Agathobaculum faecis</name>
    <dbReference type="NCBI Taxonomy" id="2763013"/>
    <lineage>
        <taxon>Bacteria</taxon>
        <taxon>Bacillati</taxon>
        <taxon>Bacillota</taxon>
        <taxon>Clostridia</taxon>
        <taxon>Eubacteriales</taxon>
        <taxon>Butyricicoccaceae</taxon>
        <taxon>Agathobaculum</taxon>
    </lineage>
</organism>
<keyword evidence="2" id="KW-0472">Membrane</keyword>
<feature type="transmembrane region" description="Helical" evidence="2">
    <location>
        <begin position="119"/>
        <end position="139"/>
    </location>
</feature>